<organism evidence="2 3">
    <name type="scientific">Chlamydia caviae (strain ATCC VR-813 / DSM 19441 / 03DC25 / GPIC)</name>
    <name type="common">Chlamydophila caviae</name>
    <dbReference type="NCBI Taxonomy" id="227941"/>
    <lineage>
        <taxon>Bacteria</taxon>
        <taxon>Pseudomonadati</taxon>
        <taxon>Chlamydiota</taxon>
        <taxon>Chlamydiia</taxon>
        <taxon>Chlamydiales</taxon>
        <taxon>Chlamydiaceae</taxon>
        <taxon>Chlamydia/Chlamydophila group</taxon>
        <taxon>Chlamydia</taxon>
    </lineage>
</organism>
<name>Q823Q4_CHLCV</name>
<keyword evidence="1" id="KW-1133">Transmembrane helix</keyword>
<dbReference type="Proteomes" id="UP000002193">
    <property type="component" value="Chromosome"/>
</dbReference>
<sequence>MTLTPIPPDQKVVFLLPWDSYRANLILRTTVCFAISVLTCLGMIALMSYAILYGNWLIFGISLGMILLLISVALILDLPIKNNFFGTSLTQEISQDISNLGVESIEKFRVAFGNIRNTFIPHMRDLNNKLQNDYDTAISTKETQIHNLSKNLDSMVNDKRQEYALWQENSPLSSQALTLKEQLNHWDKIEQKSSPKK</sequence>
<dbReference type="STRING" id="227941.CCA_00352"/>
<keyword evidence="1" id="KW-0812">Transmembrane</keyword>
<keyword evidence="1" id="KW-0472">Membrane</keyword>
<protein>
    <submittedName>
        <fullName evidence="2">Uncharacterized protein</fullName>
    </submittedName>
</protein>
<feature type="transmembrane region" description="Helical" evidence="1">
    <location>
        <begin position="25"/>
        <end position="50"/>
    </location>
</feature>
<dbReference type="EMBL" id="AE015925">
    <property type="protein sequence ID" value="AAP05100.1"/>
    <property type="molecule type" value="Genomic_DNA"/>
</dbReference>
<evidence type="ECO:0000313" key="2">
    <source>
        <dbReference type="EMBL" id="AAP05100.1"/>
    </source>
</evidence>
<keyword evidence="3" id="KW-1185">Reference proteome</keyword>
<accession>Q823Q4</accession>
<evidence type="ECO:0000313" key="3">
    <source>
        <dbReference type="Proteomes" id="UP000002193"/>
    </source>
</evidence>
<dbReference type="RefSeq" id="WP_011006317.1">
    <property type="nucleotide sequence ID" value="NC_003361.3"/>
</dbReference>
<evidence type="ECO:0000256" key="1">
    <source>
        <dbReference type="SAM" id="Phobius"/>
    </source>
</evidence>
<gene>
    <name evidence="2" type="ordered locus">CCA_00352</name>
</gene>
<dbReference type="KEGG" id="cca:CCA_00352"/>
<proteinExistence type="predicted"/>
<dbReference type="AlphaFoldDB" id="Q823Q4"/>
<feature type="transmembrane region" description="Helical" evidence="1">
    <location>
        <begin position="56"/>
        <end position="76"/>
    </location>
</feature>
<dbReference type="OrthoDB" id="17950at2"/>
<dbReference type="HOGENOM" id="CLU_119415_0_0_0"/>
<reference evidence="2 3" key="1">
    <citation type="journal article" date="2003" name="Nucleic Acids Res.">
        <title>Genome sequence of Chlamydophila caviae (Chlamydia psittaci GPIC): examining the role of niche-specific genes in the evolution of the Chlamydiaceae.</title>
        <authorList>
            <person name="Read T.D."/>
            <person name="Myers G.S.A."/>
            <person name="Brunham R.C."/>
            <person name="Nelson W.C."/>
            <person name="Paulsen I.T."/>
            <person name="Heidelberg J.F."/>
            <person name="Holtzapple E.K."/>
            <person name="Khouri H.M."/>
            <person name="Federova N.B."/>
            <person name="Carty H.A."/>
            <person name="Umayam L.A."/>
            <person name="Haft D.H."/>
            <person name="Peterson J.D."/>
            <person name="Beanan M.J."/>
            <person name="White O."/>
            <person name="Salzberg S.L."/>
            <person name="Hsia R.-C."/>
            <person name="McClarty G."/>
            <person name="Rank R.G."/>
            <person name="Bavoil P.M."/>
            <person name="Fraser C.M."/>
        </authorList>
    </citation>
    <scope>NUCLEOTIDE SEQUENCE [LARGE SCALE GENOMIC DNA]</scope>
    <source>
        <strain evidence="3">ATCC VR-813 / DSM 19441 / 03DC25 / GPIC</strain>
    </source>
</reference>